<sequence length="149" mass="17221">MEGEGGVGMFALLLSPSRNPVLKTGTEWEILLEMDEHTFRRHLRVTWAQFDFLLMKFEQQGAIDGCHIKIQRPTLRGGDYLNRKGFYSVLLQGIVNERGRFLDIFVGPPGRVHDARMLRTSDFYRTWEEKMENNELLGDSAYCGNTHLL</sequence>
<evidence type="ECO:0000313" key="5">
    <source>
        <dbReference type="Proteomes" id="UP001174136"/>
    </source>
</evidence>
<comment type="caution">
    <text evidence="4">The sequence shown here is derived from an EMBL/GenBank/DDBJ whole genome shotgun (WGS) entry which is preliminary data.</text>
</comment>
<keyword evidence="5" id="KW-1185">Reference proteome</keyword>
<proteinExistence type="predicted"/>
<evidence type="ECO:0000256" key="2">
    <source>
        <dbReference type="ARBA" id="ARBA00022723"/>
    </source>
</evidence>
<dbReference type="InterPro" id="IPR027806">
    <property type="entry name" value="HARBI1_dom"/>
</dbReference>
<protein>
    <submittedName>
        <fullName evidence="4">Nuclease HARBI1</fullName>
    </submittedName>
</protein>
<evidence type="ECO:0000259" key="3">
    <source>
        <dbReference type="Pfam" id="PF13359"/>
    </source>
</evidence>
<dbReference type="AlphaFoldDB" id="A0AA47N9H9"/>
<dbReference type="Pfam" id="PF13359">
    <property type="entry name" value="DDE_Tnp_4"/>
    <property type="match status" value="1"/>
</dbReference>
<dbReference type="Proteomes" id="UP001174136">
    <property type="component" value="Unassembled WGS sequence"/>
</dbReference>
<feature type="domain" description="DDE Tnp4" evidence="3">
    <location>
        <begin position="63"/>
        <end position="146"/>
    </location>
</feature>
<dbReference type="GO" id="GO:0046872">
    <property type="term" value="F:metal ion binding"/>
    <property type="evidence" value="ECO:0007669"/>
    <property type="project" value="UniProtKB-KW"/>
</dbReference>
<reference evidence="4" key="1">
    <citation type="journal article" date="2023" name="Front. Mar. Sci.">
        <title>A new Merluccius polli reference genome to investigate the effects of global change in West African waters.</title>
        <authorList>
            <person name="Mateo J.L."/>
            <person name="Blanco-Fernandez C."/>
            <person name="Garcia-Vazquez E."/>
            <person name="Machado-Schiaffino G."/>
        </authorList>
    </citation>
    <scope>NUCLEOTIDE SEQUENCE</scope>
    <source>
        <strain evidence="4">C29</strain>
        <tissue evidence="4">Fin</tissue>
    </source>
</reference>
<comment type="cofactor">
    <cofactor evidence="1">
        <name>a divalent metal cation</name>
        <dbReference type="ChEBI" id="CHEBI:60240"/>
    </cofactor>
</comment>
<evidence type="ECO:0000256" key="1">
    <source>
        <dbReference type="ARBA" id="ARBA00001968"/>
    </source>
</evidence>
<organism evidence="4 5">
    <name type="scientific">Merluccius polli</name>
    <name type="common">Benguela hake</name>
    <name type="synonym">Merluccius cadenati</name>
    <dbReference type="NCBI Taxonomy" id="89951"/>
    <lineage>
        <taxon>Eukaryota</taxon>
        <taxon>Metazoa</taxon>
        <taxon>Chordata</taxon>
        <taxon>Craniata</taxon>
        <taxon>Vertebrata</taxon>
        <taxon>Euteleostomi</taxon>
        <taxon>Actinopterygii</taxon>
        <taxon>Neopterygii</taxon>
        <taxon>Teleostei</taxon>
        <taxon>Neoteleostei</taxon>
        <taxon>Acanthomorphata</taxon>
        <taxon>Zeiogadaria</taxon>
        <taxon>Gadariae</taxon>
        <taxon>Gadiformes</taxon>
        <taxon>Gadoidei</taxon>
        <taxon>Merlucciidae</taxon>
        <taxon>Merluccius</taxon>
    </lineage>
</organism>
<accession>A0AA47N9H9</accession>
<evidence type="ECO:0000313" key="4">
    <source>
        <dbReference type="EMBL" id="KAK0154309.1"/>
    </source>
</evidence>
<name>A0AA47N9H9_MERPO</name>
<keyword evidence="2" id="KW-0479">Metal-binding</keyword>
<gene>
    <name evidence="4" type="primary">harbi1_160</name>
    <name evidence="4" type="ORF">N1851_003621</name>
</gene>
<dbReference type="EMBL" id="JAOPHQ010000572">
    <property type="protein sequence ID" value="KAK0154309.1"/>
    <property type="molecule type" value="Genomic_DNA"/>
</dbReference>